<feature type="binding site" evidence="13">
    <location>
        <begin position="16"/>
        <end position="23"/>
    </location>
    <ligand>
        <name>ATP</name>
        <dbReference type="ChEBI" id="CHEBI:30616"/>
    </ligand>
</feature>
<proteinExistence type="inferred from homology"/>
<reference evidence="15" key="1">
    <citation type="journal article" date="2020" name="mSystems">
        <title>Genome- and Community-Level Interaction Insights into Carbon Utilization and Element Cycling Functions of Hydrothermarchaeota in Hydrothermal Sediment.</title>
        <authorList>
            <person name="Zhou Z."/>
            <person name="Liu Y."/>
            <person name="Xu W."/>
            <person name="Pan J."/>
            <person name="Luo Z.H."/>
            <person name="Li M."/>
        </authorList>
    </citation>
    <scope>NUCLEOTIDE SEQUENCE [LARGE SCALE GENOMIC DNA]</scope>
    <source>
        <strain evidence="15">HyVt-456</strain>
    </source>
</reference>
<gene>
    <name evidence="13" type="primary">gmk</name>
    <name evidence="15" type="ORF">ENJ10_02000</name>
</gene>
<dbReference type="NCBIfam" id="TIGR03263">
    <property type="entry name" value="guanyl_kin"/>
    <property type="match status" value="1"/>
</dbReference>
<keyword evidence="10 13" id="KW-0067">ATP-binding</keyword>
<dbReference type="PROSITE" id="PS00856">
    <property type="entry name" value="GUANYLATE_KINASE_1"/>
    <property type="match status" value="1"/>
</dbReference>
<dbReference type="GO" id="GO:0005524">
    <property type="term" value="F:ATP binding"/>
    <property type="evidence" value="ECO:0007669"/>
    <property type="project" value="UniProtKB-UniRule"/>
</dbReference>
<name>A0A7V1PU35_CALAY</name>
<dbReference type="AlphaFoldDB" id="A0A7V1PU35"/>
<evidence type="ECO:0000256" key="9">
    <source>
        <dbReference type="ARBA" id="ARBA00022777"/>
    </source>
</evidence>
<keyword evidence="8 13" id="KW-0547">Nucleotide-binding</keyword>
<comment type="caution">
    <text evidence="15">The sequence shown here is derived from an EMBL/GenBank/DDBJ whole genome shotgun (WGS) entry which is preliminary data.</text>
</comment>
<accession>A0A7V1PU35</accession>
<evidence type="ECO:0000256" key="12">
    <source>
        <dbReference type="ARBA" id="ARBA00048594"/>
    </source>
</evidence>
<evidence type="ECO:0000256" key="11">
    <source>
        <dbReference type="ARBA" id="ARBA00030128"/>
    </source>
</evidence>
<protein>
    <recommendedName>
        <fullName evidence="5 13">Guanylate kinase</fullName>
        <ecNumber evidence="4 13">2.7.4.8</ecNumber>
    </recommendedName>
    <alternativeName>
        <fullName evidence="11 13">GMP kinase</fullName>
    </alternativeName>
</protein>
<dbReference type="SMART" id="SM00072">
    <property type="entry name" value="GuKc"/>
    <property type="match status" value="1"/>
</dbReference>
<dbReference type="Proteomes" id="UP000886005">
    <property type="component" value="Unassembled WGS sequence"/>
</dbReference>
<sequence>MTEKTEFIAPYIIFSAPSGAGKTTIVKRLLARYPQLAVSISATTRPIRPGEQDGLDYIFMDKESFEQAISRGEFLEYEQVHGNYYGTLKKSVQNLREQGYTVVFDIDVKGALSIKKTFNESMLIFIKPPSTEVLIDRLKGRKSEDEATLKKRLQRLEFEYSFMDRFDHVVINDDIEETISTVEGLIIKKNE</sequence>
<comment type="function">
    <text evidence="1 13">Essential for recycling GMP and indirectly, cGMP.</text>
</comment>
<dbReference type="InterPro" id="IPR008144">
    <property type="entry name" value="Guanylate_kin-like_dom"/>
</dbReference>
<comment type="catalytic activity">
    <reaction evidence="12 13">
        <text>GMP + ATP = GDP + ADP</text>
        <dbReference type="Rhea" id="RHEA:20780"/>
        <dbReference type="ChEBI" id="CHEBI:30616"/>
        <dbReference type="ChEBI" id="CHEBI:58115"/>
        <dbReference type="ChEBI" id="CHEBI:58189"/>
        <dbReference type="ChEBI" id="CHEBI:456216"/>
        <dbReference type="EC" id="2.7.4.8"/>
    </reaction>
</comment>
<keyword evidence="9 13" id="KW-0418">Kinase</keyword>
<evidence type="ECO:0000313" key="15">
    <source>
        <dbReference type="EMBL" id="HED09436.1"/>
    </source>
</evidence>
<evidence type="ECO:0000256" key="10">
    <source>
        <dbReference type="ARBA" id="ARBA00022840"/>
    </source>
</evidence>
<dbReference type="FunFam" id="3.30.63.10:FF:000005">
    <property type="entry name" value="Guanylate kinase"/>
    <property type="match status" value="1"/>
</dbReference>
<dbReference type="InterPro" id="IPR027417">
    <property type="entry name" value="P-loop_NTPase"/>
</dbReference>
<dbReference type="InterPro" id="IPR008145">
    <property type="entry name" value="GK/Ca_channel_bsu"/>
</dbReference>
<evidence type="ECO:0000256" key="4">
    <source>
        <dbReference type="ARBA" id="ARBA00012961"/>
    </source>
</evidence>
<dbReference type="EMBL" id="DRLD01000055">
    <property type="protein sequence ID" value="HED09436.1"/>
    <property type="molecule type" value="Genomic_DNA"/>
</dbReference>
<keyword evidence="6 13" id="KW-0963">Cytoplasm</keyword>
<dbReference type="InterPro" id="IPR017665">
    <property type="entry name" value="Guanylate_kinase"/>
</dbReference>
<dbReference type="PROSITE" id="PS50052">
    <property type="entry name" value="GUANYLATE_KINASE_2"/>
    <property type="match status" value="1"/>
</dbReference>
<dbReference type="SUPFAM" id="SSF52540">
    <property type="entry name" value="P-loop containing nucleoside triphosphate hydrolases"/>
    <property type="match status" value="1"/>
</dbReference>
<dbReference type="Gene3D" id="3.30.63.10">
    <property type="entry name" value="Guanylate Kinase phosphate binding domain"/>
    <property type="match status" value="1"/>
</dbReference>
<dbReference type="HAMAP" id="MF_00328">
    <property type="entry name" value="Guanylate_kinase"/>
    <property type="match status" value="1"/>
</dbReference>
<evidence type="ECO:0000256" key="6">
    <source>
        <dbReference type="ARBA" id="ARBA00022490"/>
    </source>
</evidence>
<dbReference type="PANTHER" id="PTHR23117">
    <property type="entry name" value="GUANYLATE KINASE-RELATED"/>
    <property type="match status" value="1"/>
</dbReference>
<evidence type="ECO:0000256" key="8">
    <source>
        <dbReference type="ARBA" id="ARBA00022741"/>
    </source>
</evidence>
<comment type="similarity">
    <text evidence="3 13">Belongs to the guanylate kinase family.</text>
</comment>
<evidence type="ECO:0000256" key="5">
    <source>
        <dbReference type="ARBA" id="ARBA00016296"/>
    </source>
</evidence>
<dbReference type="GO" id="GO:0005829">
    <property type="term" value="C:cytosol"/>
    <property type="evidence" value="ECO:0007669"/>
    <property type="project" value="TreeGrafter"/>
</dbReference>
<dbReference type="GO" id="GO:0004385">
    <property type="term" value="F:GMP kinase activity"/>
    <property type="evidence" value="ECO:0007669"/>
    <property type="project" value="UniProtKB-UniRule"/>
</dbReference>
<dbReference type="InterPro" id="IPR020590">
    <property type="entry name" value="Guanylate_kinase_CS"/>
</dbReference>
<dbReference type="Gene3D" id="3.40.50.300">
    <property type="entry name" value="P-loop containing nucleotide triphosphate hydrolases"/>
    <property type="match status" value="1"/>
</dbReference>
<evidence type="ECO:0000256" key="3">
    <source>
        <dbReference type="ARBA" id="ARBA00005790"/>
    </source>
</evidence>
<organism evidence="15">
    <name type="scientific">Caldithrix abyssi</name>
    <dbReference type="NCBI Taxonomy" id="187145"/>
    <lineage>
        <taxon>Bacteria</taxon>
        <taxon>Pseudomonadati</taxon>
        <taxon>Calditrichota</taxon>
        <taxon>Calditrichia</taxon>
        <taxon>Calditrichales</taxon>
        <taxon>Calditrichaceae</taxon>
        <taxon>Caldithrix</taxon>
    </lineage>
</organism>
<dbReference type="PANTHER" id="PTHR23117:SF13">
    <property type="entry name" value="GUANYLATE KINASE"/>
    <property type="match status" value="1"/>
</dbReference>
<keyword evidence="7 13" id="KW-0808">Transferase</keyword>
<feature type="domain" description="Guanylate kinase-like" evidence="14">
    <location>
        <begin position="9"/>
        <end position="187"/>
    </location>
</feature>
<dbReference type="Pfam" id="PF00625">
    <property type="entry name" value="Guanylate_kin"/>
    <property type="match status" value="1"/>
</dbReference>
<evidence type="ECO:0000256" key="13">
    <source>
        <dbReference type="HAMAP-Rule" id="MF_00328"/>
    </source>
</evidence>
<evidence type="ECO:0000256" key="7">
    <source>
        <dbReference type="ARBA" id="ARBA00022679"/>
    </source>
</evidence>
<evidence type="ECO:0000259" key="14">
    <source>
        <dbReference type="PROSITE" id="PS50052"/>
    </source>
</evidence>
<dbReference type="EC" id="2.7.4.8" evidence="4 13"/>
<comment type="subcellular location">
    <subcellularLocation>
        <location evidence="2 13">Cytoplasm</location>
    </subcellularLocation>
</comment>
<dbReference type="CDD" id="cd00071">
    <property type="entry name" value="GMPK"/>
    <property type="match status" value="1"/>
</dbReference>
<evidence type="ECO:0000256" key="1">
    <source>
        <dbReference type="ARBA" id="ARBA00003531"/>
    </source>
</evidence>
<evidence type="ECO:0000256" key="2">
    <source>
        <dbReference type="ARBA" id="ARBA00004496"/>
    </source>
</evidence>